<reference evidence="1" key="1">
    <citation type="submission" date="2018-11" db="EMBL/GenBank/DDBJ databases">
        <authorList>
            <consortium name="Pathogen Informatics"/>
        </authorList>
    </citation>
    <scope>NUCLEOTIDE SEQUENCE</scope>
</reference>
<proteinExistence type="predicted"/>
<gene>
    <name evidence="1" type="ORF">PXEA_LOCUS32377</name>
</gene>
<evidence type="ECO:0000313" key="2">
    <source>
        <dbReference type="Proteomes" id="UP000784294"/>
    </source>
</evidence>
<sequence>MTSTLSATPVLEDHRLSATTQLAICSSIISSIPASSTVSSIATIQPAPVDISLFSSRSSADRTSDASLYQSIQSNLANTSPIHDQSLMEHEACVLANSPTLLETSVSLTRPAPGLSEVHTASKVSSEQDEVNITQLSTDEETKSHSSLGFRDLEISYPNDASQKLDRVRQAIILPVL</sequence>
<organism evidence="1 2">
    <name type="scientific">Protopolystoma xenopodis</name>
    <dbReference type="NCBI Taxonomy" id="117903"/>
    <lineage>
        <taxon>Eukaryota</taxon>
        <taxon>Metazoa</taxon>
        <taxon>Spiralia</taxon>
        <taxon>Lophotrochozoa</taxon>
        <taxon>Platyhelminthes</taxon>
        <taxon>Monogenea</taxon>
        <taxon>Polyopisthocotylea</taxon>
        <taxon>Polystomatidea</taxon>
        <taxon>Polystomatidae</taxon>
        <taxon>Protopolystoma</taxon>
    </lineage>
</organism>
<dbReference type="Proteomes" id="UP000784294">
    <property type="component" value="Unassembled WGS sequence"/>
</dbReference>
<comment type="caution">
    <text evidence="1">The sequence shown here is derived from an EMBL/GenBank/DDBJ whole genome shotgun (WGS) entry which is preliminary data.</text>
</comment>
<dbReference type="EMBL" id="CAAALY010259535">
    <property type="protein sequence ID" value="VEL38937.1"/>
    <property type="molecule type" value="Genomic_DNA"/>
</dbReference>
<dbReference type="AlphaFoldDB" id="A0A3S5AK48"/>
<keyword evidence="2" id="KW-1185">Reference proteome</keyword>
<protein>
    <submittedName>
        <fullName evidence="1">Uncharacterized protein</fullName>
    </submittedName>
</protein>
<name>A0A3S5AK48_9PLAT</name>
<evidence type="ECO:0000313" key="1">
    <source>
        <dbReference type="EMBL" id="VEL38937.1"/>
    </source>
</evidence>
<accession>A0A3S5AK48</accession>